<dbReference type="Pfam" id="PF00248">
    <property type="entry name" value="Aldo_ket_red"/>
    <property type="match status" value="1"/>
</dbReference>
<dbReference type="PANTHER" id="PTHR43638">
    <property type="entry name" value="OXIDOREDUCTASE, ALDO/KETO REDUCTASE FAMILY PROTEIN"/>
    <property type="match status" value="1"/>
</dbReference>
<evidence type="ECO:0000256" key="3">
    <source>
        <dbReference type="PIRSR" id="PIRSR000097-3"/>
    </source>
</evidence>
<evidence type="ECO:0000259" key="4">
    <source>
        <dbReference type="Pfam" id="PF00248"/>
    </source>
</evidence>
<dbReference type="RefSeq" id="WP_113905598.1">
    <property type="nucleotide sequence ID" value="NZ_QNSB01000019.1"/>
</dbReference>
<dbReference type="GO" id="GO:0016491">
    <property type="term" value="F:oxidoreductase activity"/>
    <property type="evidence" value="ECO:0007669"/>
    <property type="project" value="InterPro"/>
</dbReference>
<gene>
    <name evidence="5" type="ORF">DFO65_11914</name>
</gene>
<reference evidence="5 6" key="1">
    <citation type="submission" date="2018-06" db="EMBL/GenBank/DDBJ databases">
        <title>Freshwater and sediment microbial communities from various areas in North America, analyzing microbe dynamics in response to fracking.</title>
        <authorList>
            <person name="Lamendella R."/>
        </authorList>
    </citation>
    <scope>NUCLEOTIDE SEQUENCE [LARGE SCALE GENOMIC DNA]</scope>
    <source>
        <strain evidence="5 6">3b_TX</strain>
    </source>
</reference>
<dbReference type="PRINTS" id="PR00069">
    <property type="entry name" value="ALDKETRDTASE"/>
</dbReference>
<evidence type="ECO:0000313" key="6">
    <source>
        <dbReference type="Proteomes" id="UP000253509"/>
    </source>
</evidence>
<comment type="caution">
    <text evidence="5">The sequence shown here is derived from an EMBL/GenBank/DDBJ whole genome shotgun (WGS) entry which is preliminary data.</text>
</comment>
<feature type="site" description="Lowers pKa of active site Tyr" evidence="3">
    <location>
        <position position="79"/>
    </location>
</feature>
<keyword evidence="6" id="KW-1185">Reference proteome</keyword>
<dbReference type="InterPro" id="IPR020471">
    <property type="entry name" value="AKR"/>
</dbReference>
<protein>
    <submittedName>
        <fullName evidence="5">Diketogulonate reductase-like aldo/keto reductase</fullName>
    </submittedName>
</protein>
<feature type="active site" description="Proton donor" evidence="1">
    <location>
        <position position="54"/>
    </location>
</feature>
<organism evidence="5 6">
    <name type="scientific">Brevibacterium celere</name>
    <dbReference type="NCBI Taxonomy" id="225845"/>
    <lineage>
        <taxon>Bacteria</taxon>
        <taxon>Bacillati</taxon>
        <taxon>Actinomycetota</taxon>
        <taxon>Actinomycetes</taxon>
        <taxon>Micrococcales</taxon>
        <taxon>Brevibacteriaceae</taxon>
        <taxon>Brevibacterium</taxon>
    </lineage>
</organism>
<dbReference type="AlphaFoldDB" id="A0A366ICE8"/>
<accession>A0A366ICE8</accession>
<feature type="domain" description="NADP-dependent oxidoreductase" evidence="4">
    <location>
        <begin position="16"/>
        <end position="262"/>
    </location>
</feature>
<name>A0A366ICE8_9MICO</name>
<evidence type="ECO:0000256" key="2">
    <source>
        <dbReference type="PIRSR" id="PIRSR000097-2"/>
    </source>
</evidence>
<dbReference type="EMBL" id="QNSB01000019">
    <property type="protein sequence ID" value="RBP68488.1"/>
    <property type="molecule type" value="Genomic_DNA"/>
</dbReference>
<sequence>MIPTTALADGTSVPVLGQGTWHIGDDPARRAEEIAAIRTGIEAGMTLIDTAEMYGSGRSESLVGEAIAPLRDDVFLVDKVLPMNASKQGTIEACRRSLDILGTDRIDLYLLHWPGPHPEEETIEAFEELVDRGLIGAWGVSNFDVDEVAGLPARPQVNQILYNPSRRGPEFDLLPRHRESDLPITTMAYSPIEQGRLLDHPVLTEVARRHEASVAQILIAWAIRSGDVIAIPKAATTGHVRANAEAARLRLSAADLADIDAAFPAPTAPQPLEIL</sequence>
<dbReference type="InterPro" id="IPR023210">
    <property type="entry name" value="NADP_OxRdtase_dom"/>
</dbReference>
<dbReference type="Gene3D" id="3.20.20.100">
    <property type="entry name" value="NADP-dependent oxidoreductase domain"/>
    <property type="match status" value="1"/>
</dbReference>
<evidence type="ECO:0000313" key="5">
    <source>
        <dbReference type="EMBL" id="RBP68488.1"/>
    </source>
</evidence>
<dbReference type="PANTHER" id="PTHR43638:SF3">
    <property type="entry name" value="ALDEHYDE REDUCTASE"/>
    <property type="match status" value="1"/>
</dbReference>
<dbReference type="SUPFAM" id="SSF51430">
    <property type="entry name" value="NAD(P)-linked oxidoreductase"/>
    <property type="match status" value="1"/>
</dbReference>
<proteinExistence type="predicted"/>
<evidence type="ECO:0000256" key="1">
    <source>
        <dbReference type="PIRSR" id="PIRSR000097-1"/>
    </source>
</evidence>
<dbReference type="PIRSF" id="PIRSF000097">
    <property type="entry name" value="AKR"/>
    <property type="match status" value="1"/>
</dbReference>
<feature type="binding site" evidence="2">
    <location>
        <position position="112"/>
    </location>
    <ligand>
        <name>substrate</name>
    </ligand>
</feature>
<dbReference type="Proteomes" id="UP000253509">
    <property type="component" value="Unassembled WGS sequence"/>
</dbReference>
<dbReference type="InterPro" id="IPR036812">
    <property type="entry name" value="NAD(P)_OxRdtase_dom_sf"/>
</dbReference>